<feature type="coiled-coil region" evidence="9">
    <location>
        <begin position="602"/>
        <end position="629"/>
    </location>
</feature>
<dbReference type="InterPro" id="IPR009316">
    <property type="entry name" value="COG2"/>
</dbReference>
<feature type="coiled-coil region" evidence="9">
    <location>
        <begin position="93"/>
        <end position="127"/>
    </location>
</feature>
<dbReference type="PANTHER" id="PTHR12961:SF0">
    <property type="entry name" value="CONSERVED OLIGOMERIC GOLGI COMPLEX SUBUNIT 2"/>
    <property type="match status" value="1"/>
</dbReference>
<gene>
    <name evidence="12" type="primary">ldlCp</name>
    <name evidence="12" type="ORF">CM83_81632</name>
</gene>
<dbReference type="PANTHER" id="PTHR12961">
    <property type="entry name" value="CONSERVED OLIGOMERIC GOLGI COMPLEX COMPONENT 2"/>
    <property type="match status" value="1"/>
</dbReference>
<dbReference type="GO" id="GO:0006891">
    <property type="term" value="P:intra-Golgi vesicle-mediated transport"/>
    <property type="evidence" value="ECO:0007669"/>
    <property type="project" value="TreeGrafter"/>
</dbReference>
<comment type="similarity">
    <text evidence="2">Belongs to the COG2 family.</text>
</comment>
<organism evidence="12">
    <name type="scientific">Lygus hesperus</name>
    <name type="common">Western plant bug</name>
    <dbReference type="NCBI Taxonomy" id="30085"/>
    <lineage>
        <taxon>Eukaryota</taxon>
        <taxon>Metazoa</taxon>
        <taxon>Ecdysozoa</taxon>
        <taxon>Arthropoda</taxon>
        <taxon>Hexapoda</taxon>
        <taxon>Insecta</taxon>
        <taxon>Pterygota</taxon>
        <taxon>Neoptera</taxon>
        <taxon>Paraneoptera</taxon>
        <taxon>Hemiptera</taxon>
        <taxon>Heteroptera</taxon>
        <taxon>Panheteroptera</taxon>
        <taxon>Cimicomorpha</taxon>
        <taxon>Miridae</taxon>
        <taxon>Mirini</taxon>
        <taxon>Lygus</taxon>
    </lineage>
</organism>
<evidence type="ECO:0000259" key="11">
    <source>
        <dbReference type="Pfam" id="PF12022"/>
    </source>
</evidence>
<evidence type="ECO:0000256" key="2">
    <source>
        <dbReference type="ARBA" id="ARBA00007603"/>
    </source>
</evidence>
<dbReference type="InterPro" id="IPR024602">
    <property type="entry name" value="COG_su2_N"/>
</dbReference>
<dbReference type="EMBL" id="GBRD01014922">
    <property type="protein sequence ID" value="JAG50904.1"/>
    <property type="molecule type" value="Transcribed_RNA"/>
</dbReference>
<evidence type="ECO:0000313" key="13">
    <source>
        <dbReference type="EMBL" id="JAG50903.1"/>
    </source>
</evidence>
<evidence type="ECO:0000313" key="12">
    <source>
        <dbReference type="EMBL" id="JAG16381.1"/>
    </source>
</evidence>
<sequence length="684" mass="78932">MPHHEENPVPLGSPDLCFDSRSFTKEHFSVDEFLQEHRNRANLEAMRDDLGMYLKVLRSAMIHLINKDYADFVDLSSNLIGLDVGISRIQVPLGQLREELIHVKQSLEGAMNEVNNQLAVRRELRDRKRSLRSLSRVHSSLKKLRALLAQGDGQATPAVVEPLILERATSEYVQLLFHTKKCQKDLKDSDSKEFEQVDSLLIAGVNKLFLQSIHSGSEGRNGLQQCLSFYHTLNRLDSAENLYRKKIVAPVMQKLINQHSLKSLPGGLPALYGRIIDFIDGEMKILMEVTQKFNRLVRDCQCNFLLRSFWPEVEERIETELSPIFAAGDPDVFYKRYKDTLNFLEVLSERCGSRKGVIELHSHPNFLSFMERWNLPVYFQLRFQEIVRQIEKSFASEEWAAKRADWKLLASETAWDCLLRCWEDDVFLLPIAHKFWKLSLQIVSRYVVWAKKVISNVDGKKKTGLNFLVCLYTDVESLNRKLPEIETLSKSKIPKVNDETSSLLKRSLDEMRTELDRLLEEMNEAIVKTLCVENVAYLQQVNNIPRLFRRTNREAPTKPLPYVLSILDGPNSFFQSYQHHPKSRFWLQTMFSRITKQYYSSVDDVLNSVKKTEESLRRLKKARDKSSNVVTTNDQRVGDDNKIRQQLLVDVHAYLAGVESFGLKKGSVEQLAELLLLVGASQTQ</sequence>
<reference evidence="13" key="3">
    <citation type="submission" date="2014-09" db="EMBL/GenBank/DDBJ databases">
        <authorList>
            <person name="Magalhaes I.L.F."/>
            <person name="Oliveira U."/>
            <person name="Santos F.R."/>
            <person name="Vidigal T.H.D.A."/>
            <person name="Brescovit A.D."/>
            <person name="Santos A.J."/>
        </authorList>
    </citation>
    <scope>NUCLEOTIDE SEQUENCE</scope>
</reference>
<name>A0A0A9X9R1_LYGHE</name>
<keyword evidence="5" id="KW-0653">Protein transport</keyword>
<feature type="domain" description="Conserved oligomeric Golgi complex subunit 2 N-terminal" evidence="10">
    <location>
        <begin position="16"/>
        <end position="89"/>
    </location>
</feature>
<keyword evidence="7" id="KW-0472">Membrane</keyword>
<dbReference type="AlphaFoldDB" id="A0A0A9X9R1"/>
<keyword evidence="4" id="KW-0813">Transport</keyword>
<evidence type="ECO:0000256" key="1">
    <source>
        <dbReference type="ARBA" id="ARBA00004395"/>
    </source>
</evidence>
<dbReference type="InterPro" id="IPR024603">
    <property type="entry name" value="COG_complex_COG2_C"/>
</dbReference>
<evidence type="ECO:0000256" key="5">
    <source>
        <dbReference type="ARBA" id="ARBA00022927"/>
    </source>
</evidence>
<evidence type="ECO:0000256" key="3">
    <source>
        <dbReference type="ARBA" id="ARBA00020977"/>
    </source>
</evidence>
<dbReference type="Pfam" id="PF06148">
    <property type="entry name" value="COG2_N"/>
    <property type="match status" value="1"/>
</dbReference>
<dbReference type="EMBL" id="GBHO01027223">
    <property type="protein sequence ID" value="JAG16381.1"/>
    <property type="molecule type" value="Transcribed_RNA"/>
</dbReference>
<reference evidence="12" key="2">
    <citation type="submission" date="2014-07" db="EMBL/GenBank/DDBJ databases">
        <authorList>
            <person name="Hull J."/>
        </authorList>
    </citation>
    <scope>NUCLEOTIDE SEQUENCE</scope>
</reference>
<dbReference type="Pfam" id="PF12022">
    <property type="entry name" value="COG2_C"/>
    <property type="match status" value="1"/>
</dbReference>
<dbReference type="EMBL" id="GBRD01014923">
    <property type="protein sequence ID" value="JAG50903.1"/>
    <property type="molecule type" value="Transcribed_RNA"/>
</dbReference>
<reference evidence="12" key="1">
    <citation type="journal article" date="2014" name="PLoS ONE">
        <title>Transcriptome-Based Identification of ABC Transporters in the Western Tarnished Plant Bug Lygus hesperus.</title>
        <authorList>
            <person name="Hull J.J."/>
            <person name="Chaney K."/>
            <person name="Geib S.M."/>
            <person name="Fabrick J.A."/>
            <person name="Brent C.S."/>
            <person name="Walsh D."/>
            <person name="Lavine L.C."/>
        </authorList>
    </citation>
    <scope>NUCLEOTIDE SEQUENCE</scope>
</reference>
<evidence type="ECO:0000256" key="7">
    <source>
        <dbReference type="ARBA" id="ARBA00023136"/>
    </source>
</evidence>
<dbReference type="GO" id="GO:0007030">
    <property type="term" value="P:Golgi organization"/>
    <property type="evidence" value="ECO:0007669"/>
    <property type="project" value="InterPro"/>
</dbReference>
<dbReference type="GO" id="GO:0000139">
    <property type="term" value="C:Golgi membrane"/>
    <property type="evidence" value="ECO:0007669"/>
    <property type="project" value="UniProtKB-SubCell"/>
</dbReference>
<protein>
    <recommendedName>
        <fullName evidence="3">Conserved oligomeric Golgi complex subunit 2</fullName>
    </recommendedName>
    <alternativeName>
        <fullName evidence="8">Component of oligomeric Golgi complex 2</fullName>
    </alternativeName>
</protein>
<keyword evidence="6" id="KW-0333">Golgi apparatus</keyword>
<evidence type="ECO:0000256" key="8">
    <source>
        <dbReference type="ARBA" id="ARBA00031344"/>
    </source>
</evidence>
<evidence type="ECO:0000256" key="6">
    <source>
        <dbReference type="ARBA" id="ARBA00023034"/>
    </source>
</evidence>
<feature type="domain" description="COG complex component COG2 C-terminal" evidence="11">
    <location>
        <begin position="371"/>
        <end position="651"/>
    </location>
</feature>
<evidence type="ECO:0000259" key="10">
    <source>
        <dbReference type="Pfam" id="PF06148"/>
    </source>
</evidence>
<evidence type="ECO:0000256" key="4">
    <source>
        <dbReference type="ARBA" id="ARBA00022448"/>
    </source>
</evidence>
<keyword evidence="9" id="KW-0175">Coiled coil</keyword>
<comment type="subcellular location">
    <subcellularLocation>
        <location evidence="1">Golgi apparatus membrane</location>
        <topology evidence="1">Peripheral membrane protein</topology>
    </subcellularLocation>
</comment>
<proteinExistence type="inferred from homology"/>
<evidence type="ECO:0000256" key="9">
    <source>
        <dbReference type="SAM" id="Coils"/>
    </source>
</evidence>
<feature type="coiled-coil region" evidence="9">
    <location>
        <begin position="501"/>
        <end position="528"/>
    </location>
</feature>
<accession>A0A0A9X9R1</accession>
<dbReference type="GO" id="GO:0015031">
    <property type="term" value="P:protein transport"/>
    <property type="evidence" value="ECO:0007669"/>
    <property type="project" value="UniProtKB-KW"/>
</dbReference>
<dbReference type="GO" id="GO:0017119">
    <property type="term" value="C:Golgi transport complex"/>
    <property type="evidence" value="ECO:0007669"/>
    <property type="project" value="TreeGrafter"/>
</dbReference>